<protein>
    <recommendedName>
        <fullName evidence="6">ABC transporter domain-containing protein</fullName>
    </recommendedName>
</protein>
<dbReference type="SMART" id="SM00382">
    <property type="entry name" value="AAA"/>
    <property type="match status" value="1"/>
</dbReference>
<keyword evidence="2" id="KW-0813">Transport</keyword>
<dbReference type="AlphaFoldDB" id="W9H0D3"/>
<dbReference type="PROSITE" id="PS50893">
    <property type="entry name" value="ABC_TRANSPORTER_2"/>
    <property type="match status" value="1"/>
</dbReference>
<name>W9H0D3_9PROT</name>
<evidence type="ECO:0000256" key="5">
    <source>
        <dbReference type="SAM" id="MobiDB-lite"/>
    </source>
</evidence>
<dbReference type="PROSITE" id="PS00211">
    <property type="entry name" value="ABC_TRANSPORTER_1"/>
    <property type="match status" value="1"/>
</dbReference>
<gene>
    <name evidence="7" type="ORF">N825_20970</name>
</gene>
<proteinExistence type="inferred from homology"/>
<dbReference type="RefSeq" id="WP_084165130.1">
    <property type="nucleotide sequence ID" value="NZ_AVFL01000029.1"/>
</dbReference>
<dbReference type="Gene3D" id="3.40.50.300">
    <property type="entry name" value="P-loop containing nucleotide triphosphate hydrolases"/>
    <property type="match status" value="1"/>
</dbReference>
<dbReference type="GO" id="GO:0005524">
    <property type="term" value="F:ATP binding"/>
    <property type="evidence" value="ECO:0007669"/>
    <property type="project" value="UniProtKB-KW"/>
</dbReference>
<evidence type="ECO:0000256" key="1">
    <source>
        <dbReference type="ARBA" id="ARBA00005417"/>
    </source>
</evidence>
<dbReference type="STRING" id="1385369.N825_20970"/>
<comment type="similarity">
    <text evidence="1">Belongs to the ABC transporter superfamily.</text>
</comment>
<dbReference type="PATRIC" id="fig|1385369.3.peg.5733"/>
<keyword evidence="8" id="KW-1185">Reference proteome</keyword>
<sequence length="299" mass="32567">MSVAPLRTVDTQIVPDAGAGTESGTAGTAISVDGVRKIYDTGRERTEAVSGVSFDVKRGEFVAILGPSGCGKSTLLMMCGGLESITSGRIDIEGVAMTQPRPSIGVMFQDASLLPWKTVLENILFPIKILKRPMAEYTERARSLIDMVGLHGFEDKKPHQLSGGMRQRVAICRALVYDPDILLMDEPFSALDAITRDEMGEALLDIWEQYTKTALFVTHSIREAVLLADRVLVMTRRPATIVEDIRIPFGRPRPRDVSGSPEFNEICVYLRSLIESGHGAAQGRRSGDGPVLQPGRRGA</sequence>
<organism evidence="7 8">
    <name type="scientific">Skermanella stibiiresistens SB22</name>
    <dbReference type="NCBI Taxonomy" id="1385369"/>
    <lineage>
        <taxon>Bacteria</taxon>
        <taxon>Pseudomonadati</taxon>
        <taxon>Pseudomonadota</taxon>
        <taxon>Alphaproteobacteria</taxon>
        <taxon>Rhodospirillales</taxon>
        <taxon>Azospirillaceae</taxon>
        <taxon>Skermanella</taxon>
    </lineage>
</organism>
<evidence type="ECO:0000256" key="4">
    <source>
        <dbReference type="ARBA" id="ARBA00022840"/>
    </source>
</evidence>
<evidence type="ECO:0000313" key="7">
    <source>
        <dbReference type="EMBL" id="EWY37203.1"/>
    </source>
</evidence>
<dbReference type="InterPro" id="IPR003439">
    <property type="entry name" value="ABC_transporter-like_ATP-bd"/>
</dbReference>
<reference evidence="7 8" key="1">
    <citation type="submission" date="2013-08" db="EMBL/GenBank/DDBJ databases">
        <title>The genome sequence of Skermanella stibiiresistens.</title>
        <authorList>
            <person name="Zhu W."/>
            <person name="Wang G."/>
        </authorList>
    </citation>
    <scope>NUCLEOTIDE SEQUENCE [LARGE SCALE GENOMIC DNA]</scope>
    <source>
        <strain evidence="7 8">SB22</strain>
    </source>
</reference>
<evidence type="ECO:0000256" key="3">
    <source>
        <dbReference type="ARBA" id="ARBA00022741"/>
    </source>
</evidence>
<accession>W9H0D3</accession>
<dbReference type="EMBL" id="AVFL01000029">
    <property type="protein sequence ID" value="EWY37203.1"/>
    <property type="molecule type" value="Genomic_DNA"/>
</dbReference>
<keyword evidence="4" id="KW-0067">ATP-binding</keyword>
<dbReference type="InterPro" id="IPR027417">
    <property type="entry name" value="P-loop_NTPase"/>
</dbReference>
<evidence type="ECO:0000256" key="2">
    <source>
        <dbReference type="ARBA" id="ARBA00022448"/>
    </source>
</evidence>
<dbReference type="PANTHER" id="PTHR42788:SF13">
    <property type="entry name" value="ALIPHATIC SULFONATES IMPORT ATP-BINDING PROTEIN SSUB"/>
    <property type="match status" value="1"/>
</dbReference>
<dbReference type="PANTHER" id="PTHR42788">
    <property type="entry name" value="TAURINE IMPORT ATP-BINDING PROTEIN-RELATED"/>
    <property type="match status" value="1"/>
</dbReference>
<evidence type="ECO:0000259" key="6">
    <source>
        <dbReference type="PROSITE" id="PS50893"/>
    </source>
</evidence>
<feature type="region of interest" description="Disordered" evidence="5">
    <location>
        <begin position="279"/>
        <end position="299"/>
    </location>
</feature>
<dbReference type="InterPro" id="IPR003593">
    <property type="entry name" value="AAA+_ATPase"/>
</dbReference>
<dbReference type="Proteomes" id="UP000019486">
    <property type="component" value="Unassembled WGS sequence"/>
</dbReference>
<dbReference type="InterPro" id="IPR017871">
    <property type="entry name" value="ABC_transporter-like_CS"/>
</dbReference>
<evidence type="ECO:0000313" key="8">
    <source>
        <dbReference type="Proteomes" id="UP000019486"/>
    </source>
</evidence>
<feature type="domain" description="ABC transporter" evidence="6">
    <location>
        <begin position="30"/>
        <end position="261"/>
    </location>
</feature>
<comment type="caution">
    <text evidence="7">The sequence shown here is derived from an EMBL/GenBank/DDBJ whole genome shotgun (WGS) entry which is preliminary data.</text>
</comment>
<dbReference type="Pfam" id="PF00005">
    <property type="entry name" value="ABC_tran"/>
    <property type="match status" value="1"/>
</dbReference>
<dbReference type="OrthoDB" id="7336028at2"/>
<dbReference type="CDD" id="cd03293">
    <property type="entry name" value="ABC_NrtD_SsuB_transporters"/>
    <property type="match status" value="1"/>
</dbReference>
<dbReference type="InterPro" id="IPR050166">
    <property type="entry name" value="ABC_transporter_ATP-bind"/>
</dbReference>
<dbReference type="SUPFAM" id="SSF52540">
    <property type="entry name" value="P-loop containing nucleoside triphosphate hydrolases"/>
    <property type="match status" value="1"/>
</dbReference>
<keyword evidence="3" id="KW-0547">Nucleotide-binding</keyword>
<dbReference type="GO" id="GO:0016887">
    <property type="term" value="F:ATP hydrolysis activity"/>
    <property type="evidence" value="ECO:0007669"/>
    <property type="project" value="InterPro"/>
</dbReference>